<dbReference type="Pfam" id="PF22703">
    <property type="entry name" value="Cdc6_lid"/>
    <property type="match status" value="1"/>
</dbReference>
<dbReference type="Proteomes" id="UP000526302">
    <property type="component" value="Unassembled WGS sequence"/>
</dbReference>
<dbReference type="Gene3D" id="1.10.8.60">
    <property type="match status" value="1"/>
</dbReference>
<gene>
    <name evidence="8" type="ORF">GX950_02275</name>
</gene>
<dbReference type="PANTHER" id="PTHR10763">
    <property type="entry name" value="CELL DIVISION CONTROL PROTEIN 6-RELATED"/>
    <property type="match status" value="1"/>
</dbReference>
<dbReference type="CDD" id="cd00009">
    <property type="entry name" value="AAA"/>
    <property type="match status" value="1"/>
</dbReference>
<organism evidence="8 9">
    <name type="scientific">Candidatus Iainarchaeum sp</name>
    <dbReference type="NCBI Taxonomy" id="3101447"/>
    <lineage>
        <taxon>Archaea</taxon>
        <taxon>Candidatus Iainarchaeota</taxon>
        <taxon>Candidatus Iainarchaeia</taxon>
        <taxon>Candidatus Iainarchaeales</taxon>
        <taxon>Candidatus Iainarchaeaceae</taxon>
        <taxon>Candidatus Iainarchaeum</taxon>
    </lineage>
</organism>
<evidence type="ECO:0000256" key="2">
    <source>
        <dbReference type="ARBA" id="ARBA00022705"/>
    </source>
</evidence>
<feature type="binding site" evidence="5">
    <location>
        <position position="218"/>
    </location>
    <ligand>
        <name>ATP</name>
        <dbReference type="ChEBI" id="CHEBI:30616"/>
    </ligand>
</feature>
<dbReference type="FunFam" id="1.10.8.60:FF:000073">
    <property type="entry name" value="ORC1-type DNA replication protein"/>
    <property type="match status" value="1"/>
</dbReference>
<protein>
    <recommendedName>
        <fullName evidence="5">ORC1-type DNA replication protein</fullName>
    </recommendedName>
</protein>
<dbReference type="InterPro" id="IPR015163">
    <property type="entry name" value="Cdc6_C"/>
</dbReference>
<keyword evidence="2 5" id="KW-0235">DNA replication</keyword>
<dbReference type="NCBIfam" id="TIGR02928">
    <property type="entry name" value="orc1/cdc6 family replication initiation protein"/>
    <property type="match status" value="1"/>
</dbReference>
<dbReference type="GO" id="GO:0006260">
    <property type="term" value="P:DNA replication"/>
    <property type="evidence" value="ECO:0007669"/>
    <property type="project" value="UniProtKB-UniRule"/>
</dbReference>
<feature type="domain" description="AAA+ ATPase" evidence="6">
    <location>
        <begin position="52"/>
        <end position="207"/>
    </location>
</feature>
<dbReference type="GO" id="GO:0005524">
    <property type="term" value="F:ATP binding"/>
    <property type="evidence" value="ECO:0007669"/>
    <property type="project" value="UniProtKB-UniRule"/>
</dbReference>
<dbReference type="InterPro" id="IPR027417">
    <property type="entry name" value="P-loop_NTPase"/>
</dbReference>
<comment type="function">
    <text evidence="5">Involved in regulation of DNA replication.</text>
</comment>
<evidence type="ECO:0000259" key="7">
    <source>
        <dbReference type="SMART" id="SM01074"/>
    </source>
</evidence>
<dbReference type="AlphaFoldDB" id="A0A7K4BZD2"/>
<comment type="caution">
    <text evidence="8">The sequence shown here is derived from an EMBL/GenBank/DDBJ whole genome shotgun (WGS) entry which is preliminary data.</text>
</comment>
<dbReference type="InterPro" id="IPR014277">
    <property type="entry name" value="Orc1/Cdc6_arc"/>
</dbReference>
<dbReference type="PANTHER" id="PTHR10763:SF26">
    <property type="entry name" value="CELL DIVISION CONTROL PROTEIN 6 HOMOLOG"/>
    <property type="match status" value="1"/>
</dbReference>
<dbReference type="InterPro" id="IPR055237">
    <property type="entry name" value="Cdc6_lid"/>
</dbReference>
<evidence type="ECO:0000313" key="8">
    <source>
        <dbReference type="EMBL" id="NMA44614.1"/>
    </source>
</evidence>
<evidence type="ECO:0000313" key="9">
    <source>
        <dbReference type="Proteomes" id="UP000526302"/>
    </source>
</evidence>
<evidence type="ECO:0000259" key="6">
    <source>
        <dbReference type="SMART" id="SM00382"/>
    </source>
</evidence>
<dbReference type="InterPro" id="IPR050311">
    <property type="entry name" value="ORC1/CDC6"/>
</dbReference>
<dbReference type="InterPro" id="IPR036388">
    <property type="entry name" value="WH-like_DNA-bd_sf"/>
</dbReference>
<feature type="binding site" evidence="5">
    <location>
        <position position="206"/>
    </location>
    <ligand>
        <name>ATP</name>
        <dbReference type="ChEBI" id="CHEBI:30616"/>
    </ligand>
</feature>
<dbReference type="Gene3D" id="1.10.10.10">
    <property type="entry name" value="Winged helix-like DNA-binding domain superfamily/Winged helix DNA-binding domain"/>
    <property type="match status" value="1"/>
</dbReference>
<feature type="binding site" evidence="5">
    <location>
        <begin position="64"/>
        <end position="68"/>
    </location>
    <ligand>
        <name>ATP</name>
        <dbReference type="ChEBI" id="CHEBI:30616"/>
    </ligand>
</feature>
<dbReference type="InterPro" id="IPR003593">
    <property type="entry name" value="AAA+_ATPase"/>
</dbReference>
<dbReference type="InterPro" id="IPR036390">
    <property type="entry name" value="WH_DNA-bd_sf"/>
</dbReference>
<dbReference type="Pfam" id="PF13401">
    <property type="entry name" value="AAA_22"/>
    <property type="match status" value="1"/>
</dbReference>
<evidence type="ECO:0000256" key="5">
    <source>
        <dbReference type="HAMAP-Rule" id="MF_01407"/>
    </source>
</evidence>
<evidence type="ECO:0000256" key="1">
    <source>
        <dbReference type="ARBA" id="ARBA00006184"/>
    </source>
</evidence>
<dbReference type="EMBL" id="JAAZKV010000018">
    <property type="protein sequence ID" value="NMA44614.1"/>
    <property type="molecule type" value="Genomic_DNA"/>
</dbReference>
<dbReference type="HAMAP" id="MF_01407">
    <property type="entry name" value="ORC1_type_DNA_replic_protein"/>
    <property type="match status" value="1"/>
</dbReference>
<dbReference type="CDD" id="cd08768">
    <property type="entry name" value="Cdc6_C"/>
    <property type="match status" value="1"/>
</dbReference>
<keyword evidence="3 5" id="KW-0547">Nucleotide-binding</keyword>
<dbReference type="Gene3D" id="3.40.50.300">
    <property type="entry name" value="P-loop containing nucleotide triphosphate hydrolases"/>
    <property type="match status" value="1"/>
</dbReference>
<evidence type="ECO:0000256" key="4">
    <source>
        <dbReference type="ARBA" id="ARBA00022840"/>
    </source>
</evidence>
<dbReference type="SUPFAM" id="SSF52540">
    <property type="entry name" value="P-loop containing nucleoside triphosphate hydrolases"/>
    <property type="match status" value="1"/>
</dbReference>
<dbReference type="SMART" id="SM00382">
    <property type="entry name" value="AAA"/>
    <property type="match status" value="1"/>
</dbReference>
<proteinExistence type="inferred from homology"/>
<dbReference type="GO" id="GO:0016887">
    <property type="term" value="F:ATP hydrolysis activity"/>
    <property type="evidence" value="ECO:0007669"/>
    <property type="project" value="InterPro"/>
</dbReference>
<dbReference type="SMART" id="SM01074">
    <property type="entry name" value="Cdc6_C"/>
    <property type="match status" value="1"/>
</dbReference>
<feature type="domain" description="Cdc6 C-terminal" evidence="7">
    <location>
        <begin position="301"/>
        <end position="394"/>
    </location>
</feature>
<dbReference type="InterPro" id="IPR049945">
    <property type="entry name" value="AAA_22"/>
</dbReference>
<comment type="similarity">
    <text evidence="1 5">Belongs to the CDC6/cdc18 family.</text>
</comment>
<dbReference type="SUPFAM" id="SSF46785">
    <property type="entry name" value="Winged helix' DNA-binding domain"/>
    <property type="match status" value="1"/>
</dbReference>
<sequence length="402" mass="45528">MENIFEKQLLKGSVFSNKDIISPHYVPDKLPFREKQIESITHSLSPVLSNSKPNNLFVYGKTGSGKTSTVKHVLEQLDEFVKKREMNVVSCYINCRSHSSKYKVLLKALRSLFPDKEFLGYSASFVYEKTLEYCNQKKSHLILVLDELDKVKDIDDLVYSLSRGNDELESGSITIIGISNNLMFKEKLDPRTRSSLCEREMVFDPYNATELKEILVERSKVAFKEGCVSDSAISLAAAFAAQESGDARTAVMLLQRAGEIADIEQKTIVTDNEVTKAKASVEEEIILSMVSTLPMQQQLVLYAISQMTLQKKGLKKVTGEVEEGVLFSGEIFETYLELAKKFNERTISSRWYRQYINELEMYGLILVTNSGKGIKGQTRLIKLGFDANKIKIALEKELFKKE</sequence>
<reference evidence="8 9" key="1">
    <citation type="journal article" date="2020" name="Biotechnol. Biofuels">
        <title>New insights from the biogas microbiome by comprehensive genome-resolved metagenomics of nearly 1600 species originating from multiple anaerobic digesters.</title>
        <authorList>
            <person name="Campanaro S."/>
            <person name="Treu L."/>
            <person name="Rodriguez-R L.M."/>
            <person name="Kovalovszki A."/>
            <person name="Ziels R.M."/>
            <person name="Maus I."/>
            <person name="Zhu X."/>
            <person name="Kougias P.G."/>
            <person name="Basile A."/>
            <person name="Luo G."/>
            <person name="Schluter A."/>
            <person name="Konstantinidis K.T."/>
            <person name="Angelidaki I."/>
        </authorList>
    </citation>
    <scope>NUCLEOTIDE SEQUENCE [LARGE SCALE GENOMIC DNA]</scope>
    <source>
        <strain evidence="8">AS22ysBPME_79</strain>
    </source>
</reference>
<accession>A0A7K4BZD2</accession>
<evidence type="ECO:0000256" key="3">
    <source>
        <dbReference type="ARBA" id="ARBA00022741"/>
    </source>
</evidence>
<name>A0A7K4BZD2_9ARCH</name>
<dbReference type="Pfam" id="PF09079">
    <property type="entry name" value="WHD_Cdc6"/>
    <property type="match status" value="1"/>
</dbReference>
<keyword evidence="4 5" id="KW-0067">ATP-binding</keyword>